<evidence type="ECO:0000313" key="2">
    <source>
        <dbReference type="Proteomes" id="UP000054908"/>
    </source>
</evidence>
<sequence length="110" mass="12861">MTSFESEYLSLLMRQVNEEIEYLVRNGHGTDRNYQPCMFCAQHPTQNYWFCNRLKDLRQFQSSIAVQQGRDIPKQRRQIGREITTDTVINTAFDCLNSSSMSLPPLLQPL</sequence>
<comment type="caution">
    <text evidence="1">The sequence shown here is derived from an EMBL/GenBank/DDBJ whole genome shotgun (WGS) entry which is preliminary data.</text>
</comment>
<accession>A0A0W0WBT4</accession>
<organism evidence="1 2">
    <name type="scientific">Legionella maceachernii</name>
    <dbReference type="NCBI Taxonomy" id="466"/>
    <lineage>
        <taxon>Bacteria</taxon>
        <taxon>Pseudomonadati</taxon>
        <taxon>Pseudomonadota</taxon>
        <taxon>Gammaproteobacteria</taxon>
        <taxon>Legionellales</taxon>
        <taxon>Legionellaceae</taxon>
        <taxon>Legionella</taxon>
    </lineage>
</organism>
<dbReference type="AlphaFoldDB" id="A0A0W0WBT4"/>
<dbReference type="EMBL" id="LNYL01000022">
    <property type="protein sequence ID" value="KTD29699.1"/>
    <property type="molecule type" value="Genomic_DNA"/>
</dbReference>
<protein>
    <submittedName>
        <fullName evidence="1">Uncharacterized protein</fullName>
    </submittedName>
</protein>
<proteinExistence type="predicted"/>
<dbReference type="STRING" id="466.Lmac_0874"/>
<dbReference type="RefSeq" id="WP_058451683.1">
    <property type="nucleotide sequence ID" value="NZ_CAAAIB010000015.1"/>
</dbReference>
<dbReference type="PATRIC" id="fig|466.6.peg.934"/>
<gene>
    <name evidence="1" type="ORF">Lmac_0874</name>
</gene>
<evidence type="ECO:0000313" key="1">
    <source>
        <dbReference type="EMBL" id="KTD29699.1"/>
    </source>
</evidence>
<name>A0A0W0WBT4_9GAMM</name>
<keyword evidence="2" id="KW-1185">Reference proteome</keyword>
<dbReference type="Proteomes" id="UP000054908">
    <property type="component" value="Unassembled WGS sequence"/>
</dbReference>
<reference evidence="1 2" key="1">
    <citation type="submission" date="2015-11" db="EMBL/GenBank/DDBJ databases">
        <title>Genomic analysis of 38 Legionella species identifies large and diverse effector repertoires.</title>
        <authorList>
            <person name="Burstein D."/>
            <person name="Amaro F."/>
            <person name="Zusman T."/>
            <person name="Lifshitz Z."/>
            <person name="Cohen O."/>
            <person name="Gilbert J.A."/>
            <person name="Pupko T."/>
            <person name="Shuman H.A."/>
            <person name="Segal G."/>
        </authorList>
    </citation>
    <scope>NUCLEOTIDE SEQUENCE [LARGE SCALE GENOMIC DNA]</scope>
    <source>
        <strain evidence="1 2">PX-1-G2-E2</strain>
    </source>
</reference>